<protein>
    <recommendedName>
        <fullName evidence="1">diguanylate cyclase</fullName>
        <ecNumber evidence="1">2.7.7.65</ecNumber>
    </recommendedName>
</protein>
<dbReference type="Gene3D" id="3.30.450.40">
    <property type="match status" value="1"/>
</dbReference>
<evidence type="ECO:0000313" key="6">
    <source>
        <dbReference type="Proteomes" id="UP000681317"/>
    </source>
</evidence>
<evidence type="ECO:0000313" key="5">
    <source>
        <dbReference type="EMBL" id="BCT91542.1"/>
    </source>
</evidence>
<dbReference type="SMART" id="SM00267">
    <property type="entry name" value="GGDEF"/>
    <property type="match status" value="1"/>
</dbReference>
<keyword evidence="3" id="KW-0812">Transmembrane</keyword>
<dbReference type="NCBIfam" id="TIGR00254">
    <property type="entry name" value="GGDEF"/>
    <property type="match status" value="1"/>
</dbReference>
<dbReference type="Pfam" id="PF00990">
    <property type="entry name" value="GGDEF"/>
    <property type="match status" value="1"/>
</dbReference>
<feature type="transmembrane region" description="Helical" evidence="3">
    <location>
        <begin position="314"/>
        <end position="338"/>
    </location>
</feature>
<dbReference type="InterPro" id="IPR043128">
    <property type="entry name" value="Rev_trsase/Diguanyl_cyclase"/>
</dbReference>
<sequence>MRDGQGDWAGAWQRATGFCLFAALLLSPLLAAAVAQRPAPSRIPEGEALHVPASRIPVRIRLAVPTAADSGASLWVQRAPVDEVWIEQGAWRSASQGFFKPEAEGPAFPSGFVFDLPADANKTGIDLLVRSRAPVTLRPQVRTDTVVAQARERWAVMSGATYAGLLMLAIVALSLFAAVRDRVYLSLLAFGASALAWLAALSGHAYAWPWASWIALWGVQGIWALAMLHCAAAAWLAQHYAALADTSPKLARLGDSLRFATLGLAAVALVRLDALVPILDWAVLIAGALTLAYGVAATFIAVRHRIWNSPSVFTIVLVLAGACLLRAWAPMVLSGFWVRSGMQLALLACVLLVTIGMIGRIAHVRDERDRERLARGDSERRLEREAARVDLVQQLQRRLRELPPGDLEWAAFRSVFERLLPLLQLESAALVAYGFHGFDLLLAEPISSKPHYTDLLSSRLGMMKGLARTQAPVQLQLGNGDALHLSHAVVPLPIRAPGWGVLLLRRADGSSFSDEELALVTDFGRLAVQHADEAAAALTLRKSAELDALTGTFNRRTIDLWLSRCFSEAHREDGLLSVLFVDIDHFKSINDTHGHAAGDACLRQISEVLRRQLQPSDLLGRYGGEEFVIVLPGRNGDDARQLGERIRAAVELVRLEYEDKPIRLTVSVGVATRLARESDPAAAVSRADQALYAAKRSGRNRVNVAPAVFT</sequence>
<accession>A0ABN6FPM3</accession>
<dbReference type="RefSeq" id="WP_213435530.1">
    <property type="nucleotide sequence ID" value="NZ_AP024545.1"/>
</dbReference>
<keyword evidence="3" id="KW-1133">Transmembrane helix</keyword>
<dbReference type="PANTHER" id="PTHR45138">
    <property type="entry name" value="REGULATORY COMPONENTS OF SENSORY TRANSDUCTION SYSTEM"/>
    <property type="match status" value="1"/>
</dbReference>
<dbReference type="SUPFAM" id="SSF55073">
    <property type="entry name" value="Nucleotide cyclase"/>
    <property type="match status" value="1"/>
</dbReference>
<dbReference type="EC" id="2.7.7.65" evidence="1"/>
<gene>
    <name evidence="5" type="ORF">LYSCAS_05660</name>
</gene>
<dbReference type="InterPro" id="IPR029016">
    <property type="entry name" value="GAF-like_dom_sf"/>
</dbReference>
<evidence type="ECO:0000259" key="4">
    <source>
        <dbReference type="PROSITE" id="PS50887"/>
    </source>
</evidence>
<dbReference type="InterPro" id="IPR011623">
    <property type="entry name" value="7TMR_DISM_rcpt_extracell_dom1"/>
</dbReference>
<keyword evidence="3" id="KW-0472">Membrane</keyword>
<evidence type="ECO:0000256" key="1">
    <source>
        <dbReference type="ARBA" id="ARBA00012528"/>
    </source>
</evidence>
<keyword evidence="6" id="KW-1185">Reference proteome</keyword>
<feature type="transmembrane region" description="Helical" evidence="3">
    <location>
        <begin position="183"/>
        <end position="208"/>
    </location>
</feature>
<feature type="transmembrane region" description="Helical" evidence="3">
    <location>
        <begin position="281"/>
        <end position="302"/>
    </location>
</feature>
<evidence type="ECO:0000256" key="2">
    <source>
        <dbReference type="ARBA" id="ARBA00034247"/>
    </source>
</evidence>
<dbReference type="PROSITE" id="PS50887">
    <property type="entry name" value="GGDEF"/>
    <property type="match status" value="1"/>
</dbReference>
<dbReference type="InterPro" id="IPR000160">
    <property type="entry name" value="GGDEF_dom"/>
</dbReference>
<comment type="catalytic activity">
    <reaction evidence="2">
        <text>2 GTP = 3',3'-c-di-GMP + 2 diphosphate</text>
        <dbReference type="Rhea" id="RHEA:24898"/>
        <dbReference type="ChEBI" id="CHEBI:33019"/>
        <dbReference type="ChEBI" id="CHEBI:37565"/>
        <dbReference type="ChEBI" id="CHEBI:58805"/>
        <dbReference type="EC" id="2.7.7.65"/>
    </reaction>
</comment>
<dbReference type="EMBL" id="AP024545">
    <property type="protein sequence ID" value="BCT91542.1"/>
    <property type="molecule type" value="Genomic_DNA"/>
</dbReference>
<organism evidence="5 6">
    <name type="scientific">Noviluteimonas caseinilytica</name>
    <dbReference type="NCBI Taxonomy" id="2675101"/>
    <lineage>
        <taxon>Bacteria</taxon>
        <taxon>Pseudomonadati</taxon>
        <taxon>Pseudomonadota</taxon>
        <taxon>Gammaproteobacteria</taxon>
        <taxon>Lysobacterales</taxon>
        <taxon>Lysobacteraceae</taxon>
        <taxon>Noviluteimonas</taxon>
    </lineage>
</organism>
<feature type="transmembrane region" description="Helical" evidence="3">
    <location>
        <begin position="214"/>
        <end position="236"/>
    </location>
</feature>
<dbReference type="CDD" id="cd01949">
    <property type="entry name" value="GGDEF"/>
    <property type="match status" value="1"/>
</dbReference>
<dbReference type="Proteomes" id="UP000681317">
    <property type="component" value="Chromosome"/>
</dbReference>
<dbReference type="PANTHER" id="PTHR45138:SF9">
    <property type="entry name" value="DIGUANYLATE CYCLASE DGCM-RELATED"/>
    <property type="match status" value="1"/>
</dbReference>
<feature type="domain" description="GGDEF" evidence="4">
    <location>
        <begin position="574"/>
        <end position="707"/>
    </location>
</feature>
<feature type="transmembrane region" description="Helical" evidence="3">
    <location>
        <begin position="344"/>
        <end position="362"/>
    </location>
</feature>
<evidence type="ECO:0000256" key="3">
    <source>
        <dbReference type="SAM" id="Phobius"/>
    </source>
</evidence>
<dbReference type="Gene3D" id="3.30.70.270">
    <property type="match status" value="1"/>
</dbReference>
<dbReference type="InterPro" id="IPR050469">
    <property type="entry name" value="Diguanylate_Cyclase"/>
</dbReference>
<dbReference type="Pfam" id="PF07695">
    <property type="entry name" value="7TMR-DISM_7TM"/>
    <property type="match status" value="1"/>
</dbReference>
<feature type="transmembrane region" description="Helical" evidence="3">
    <location>
        <begin position="154"/>
        <end position="176"/>
    </location>
</feature>
<dbReference type="InterPro" id="IPR029787">
    <property type="entry name" value="Nucleotide_cyclase"/>
</dbReference>
<reference evidence="5 6" key="1">
    <citation type="submission" date="2021-03" db="EMBL/GenBank/DDBJ databases">
        <title>Complete Genome Sequences of Two Lysobacter Strains Isolated from Sea Water (Lysobacter caseinilyticus) and Soil (Lysobacter helvus) in South Korea.</title>
        <authorList>
            <person name="Watanabe Y."/>
            <person name="Arakawa K."/>
        </authorList>
    </citation>
    <scope>NUCLEOTIDE SEQUENCE [LARGE SCALE GENOMIC DNA]</scope>
    <source>
        <strain evidence="5 6">KVB24</strain>
    </source>
</reference>
<name>A0ABN6FPM3_9GAMM</name>
<proteinExistence type="predicted"/>